<dbReference type="AlphaFoldDB" id="A0A4C1VV04"/>
<sequence length="81" mass="8353">MSEGLWRVGGRHSGIGRSTSKAGGPRSVRVCRSLKKASARFLQIALVDTVSCGVAAGGAADSDRQGGRVAGRRSATKKRIA</sequence>
<feature type="region of interest" description="Disordered" evidence="1">
    <location>
        <begin position="1"/>
        <end position="26"/>
    </location>
</feature>
<evidence type="ECO:0000313" key="3">
    <source>
        <dbReference type="Proteomes" id="UP000299102"/>
    </source>
</evidence>
<gene>
    <name evidence="2" type="ORF">EVAR_25839_1</name>
</gene>
<comment type="caution">
    <text evidence="2">The sequence shown here is derived from an EMBL/GenBank/DDBJ whole genome shotgun (WGS) entry which is preliminary data.</text>
</comment>
<evidence type="ECO:0000256" key="1">
    <source>
        <dbReference type="SAM" id="MobiDB-lite"/>
    </source>
</evidence>
<evidence type="ECO:0000313" key="2">
    <source>
        <dbReference type="EMBL" id="GBP42212.1"/>
    </source>
</evidence>
<proteinExistence type="predicted"/>
<dbReference type="Proteomes" id="UP000299102">
    <property type="component" value="Unassembled WGS sequence"/>
</dbReference>
<organism evidence="2 3">
    <name type="scientific">Eumeta variegata</name>
    <name type="common">Bagworm moth</name>
    <name type="synonym">Eumeta japonica</name>
    <dbReference type="NCBI Taxonomy" id="151549"/>
    <lineage>
        <taxon>Eukaryota</taxon>
        <taxon>Metazoa</taxon>
        <taxon>Ecdysozoa</taxon>
        <taxon>Arthropoda</taxon>
        <taxon>Hexapoda</taxon>
        <taxon>Insecta</taxon>
        <taxon>Pterygota</taxon>
        <taxon>Neoptera</taxon>
        <taxon>Endopterygota</taxon>
        <taxon>Lepidoptera</taxon>
        <taxon>Glossata</taxon>
        <taxon>Ditrysia</taxon>
        <taxon>Tineoidea</taxon>
        <taxon>Psychidae</taxon>
        <taxon>Oiketicinae</taxon>
        <taxon>Eumeta</taxon>
    </lineage>
</organism>
<keyword evidence="3" id="KW-1185">Reference proteome</keyword>
<protein>
    <submittedName>
        <fullName evidence="2">Uncharacterized protein</fullName>
    </submittedName>
</protein>
<reference evidence="2 3" key="1">
    <citation type="journal article" date="2019" name="Commun. Biol.">
        <title>The bagworm genome reveals a unique fibroin gene that provides high tensile strength.</title>
        <authorList>
            <person name="Kono N."/>
            <person name="Nakamura H."/>
            <person name="Ohtoshi R."/>
            <person name="Tomita M."/>
            <person name="Numata K."/>
            <person name="Arakawa K."/>
        </authorList>
    </citation>
    <scope>NUCLEOTIDE SEQUENCE [LARGE SCALE GENOMIC DNA]</scope>
</reference>
<feature type="compositionally biased region" description="Basic residues" evidence="1">
    <location>
        <begin position="70"/>
        <end position="81"/>
    </location>
</feature>
<feature type="region of interest" description="Disordered" evidence="1">
    <location>
        <begin position="56"/>
        <end position="81"/>
    </location>
</feature>
<accession>A0A4C1VV04</accession>
<name>A0A4C1VV04_EUMVA</name>
<dbReference type="EMBL" id="BGZK01000413">
    <property type="protein sequence ID" value="GBP42212.1"/>
    <property type="molecule type" value="Genomic_DNA"/>
</dbReference>